<dbReference type="Gene3D" id="3.40.50.150">
    <property type="entry name" value="Vaccinia Virus protein VP39"/>
    <property type="match status" value="1"/>
</dbReference>
<organism evidence="1 2">
    <name type="scientific">Candidatus Thiodiazotropha taylori</name>
    <dbReference type="NCBI Taxonomy" id="2792791"/>
    <lineage>
        <taxon>Bacteria</taxon>
        <taxon>Pseudomonadati</taxon>
        <taxon>Pseudomonadota</taxon>
        <taxon>Gammaproteobacteria</taxon>
        <taxon>Chromatiales</taxon>
        <taxon>Sedimenticolaceae</taxon>
        <taxon>Candidatus Thiodiazotropha</taxon>
    </lineage>
</organism>
<comment type="caution">
    <text evidence="1">The sequence shown here is derived from an EMBL/GenBank/DDBJ whole genome shotgun (WGS) entry which is preliminary data.</text>
</comment>
<sequence length="244" mass="27504">MTEQNSSTSKIIEIRPKVVFQAVENRYQAQNTEFTVNIPSSAIGGLTLLESAILVSFIKLISPAAIFEFGTYMGATTLLFARNSSDSTEIITIDIDPNTTATQEDISEADYLNDGNANDEHLRDIFAKHGAIYINRAERNLREKVTQLYQDSTTIDPQQQNFLKRFQLIFIDGGHDLETVRCDTENALNMAADDAIIVWHDFRSQIHDDVTRFLDGFSQTHEIVHVAHTMLAFMLIGCTREILN</sequence>
<dbReference type="GO" id="GO:0032259">
    <property type="term" value="P:methylation"/>
    <property type="evidence" value="ECO:0007669"/>
    <property type="project" value="UniProtKB-KW"/>
</dbReference>
<dbReference type="SUPFAM" id="SSF53335">
    <property type="entry name" value="S-adenosyl-L-methionine-dependent methyltransferases"/>
    <property type="match status" value="1"/>
</dbReference>
<evidence type="ECO:0000313" key="2">
    <source>
        <dbReference type="Proteomes" id="UP000886667"/>
    </source>
</evidence>
<dbReference type="AlphaFoldDB" id="A0A9E4KAS5"/>
<dbReference type="InterPro" id="IPR029063">
    <property type="entry name" value="SAM-dependent_MTases_sf"/>
</dbReference>
<proteinExistence type="predicted"/>
<protein>
    <submittedName>
        <fullName evidence="1">Class I SAM-dependent methyltransferase</fullName>
    </submittedName>
</protein>
<dbReference type="EMBL" id="JAEPCM010000211">
    <property type="protein sequence ID" value="MCG7945976.1"/>
    <property type="molecule type" value="Genomic_DNA"/>
</dbReference>
<reference evidence="1" key="1">
    <citation type="journal article" date="2021" name="Proc. Natl. Acad. Sci. U.S.A.">
        <title>Global biogeography of chemosynthetic symbionts reveals both localized and globally distributed symbiont groups. .</title>
        <authorList>
            <person name="Osvatic J.T."/>
            <person name="Wilkins L.G.E."/>
            <person name="Leibrecht L."/>
            <person name="Leray M."/>
            <person name="Zauner S."/>
            <person name="Polzin J."/>
            <person name="Camacho Y."/>
            <person name="Gros O."/>
            <person name="van Gils J.A."/>
            <person name="Eisen J.A."/>
            <person name="Petersen J.M."/>
            <person name="Yuen B."/>
        </authorList>
    </citation>
    <scope>NUCLEOTIDE SEQUENCE</scope>
    <source>
        <strain evidence="1">MAGclacostrist064TRANS</strain>
    </source>
</reference>
<keyword evidence="1" id="KW-0808">Transferase</keyword>
<gene>
    <name evidence="1" type="ORF">JAZ07_06455</name>
</gene>
<dbReference type="Proteomes" id="UP000886667">
    <property type="component" value="Unassembled WGS sequence"/>
</dbReference>
<accession>A0A9E4KAS5</accession>
<keyword evidence="1" id="KW-0489">Methyltransferase</keyword>
<dbReference type="GO" id="GO:0008168">
    <property type="term" value="F:methyltransferase activity"/>
    <property type="evidence" value="ECO:0007669"/>
    <property type="project" value="UniProtKB-KW"/>
</dbReference>
<evidence type="ECO:0000313" key="1">
    <source>
        <dbReference type="EMBL" id="MCG7945976.1"/>
    </source>
</evidence>
<name>A0A9E4KAS5_9GAMM</name>
<dbReference type="Pfam" id="PF13578">
    <property type="entry name" value="Methyltransf_24"/>
    <property type="match status" value="1"/>
</dbReference>